<proteinExistence type="inferred from homology"/>
<evidence type="ECO:0000256" key="1">
    <source>
        <dbReference type="ARBA" id="ARBA00010164"/>
    </source>
</evidence>
<reference evidence="5" key="2">
    <citation type="journal article" date="2019" name="PLoS ONE">
        <title>Identification and characterization of putative Aeromonas spp. T3SS effectors.</title>
        <authorList>
            <person name="Rangel L.T."/>
            <person name="Marden J."/>
            <person name="Colston S."/>
            <person name="Setubal J.C."/>
            <person name="Graf J."/>
            <person name="Gogarten J.P."/>
        </authorList>
    </citation>
    <scope>NUCLEOTIDE SEQUENCE</scope>
    <source>
        <strain evidence="5">BAQ071013-135</strain>
    </source>
</reference>
<dbReference type="Pfam" id="PF07804">
    <property type="entry name" value="HipA_C"/>
    <property type="match status" value="1"/>
</dbReference>
<feature type="domain" description="HipA-like C-terminal" evidence="4">
    <location>
        <begin position="201"/>
        <end position="389"/>
    </location>
</feature>
<sequence>MDNRLFQIRQFISAGVRNPAELRIFFGISQPTLSRTLNQIRDEIIKIGNGRSIQYAMRDTFDGTRPEHIYRVETDGELTQIGTLTPICPDGFVMGSEEYGRERFDGLPWWLYDMRPQGYLGRAYASAYAEEMNLPPDPKFWMDKDVIKALALHGHDATGNLLIGDRAREDFMNMARPVPVNRQVSYPAMARAASDGEIPGSSAGGEQPKFCTYTDNGHVIVKFTIAAGNQISERWADLLLAEHIALDVLGVPTYVFDFGDQRFLEVPRFDRVGERGRVGMLSLEALNLEFVGAPPGPWQNIVRKLVKGGHVKKEAIDETERRWAFGRLIGNTDMHNGNLSFIGCGRPYSLSPAYDILPMWFSPRSSGEMMNTITPITISDDASAANWREALENAREFIGRAMADQRFSDNFRPCLESLARNIDHAAAQIAQLP</sequence>
<evidence type="ECO:0000256" key="2">
    <source>
        <dbReference type="ARBA" id="ARBA00022679"/>
    </source>
</evidence>
<accession>A0AAX2UPU6</accession>
<dbReference type="GO" id="GO:0005829">
    <property type="term" value="C:cytosol"/>
    <property type="evidence" value="ECO:0007669"/>
    <property type="project" value="TreeGrafter"/>
</dbReference>
<evidence type="ECO:0000313" key="5">
    <source>
        <dbReference type="EMBL" id="TND51830.1"/>
    </source>
</evidence>
<comment type="similarity">
    <text evidence="1">Belongs to the HipA Ser/Thr kinase family.</text>
</comment>
<evidence type="ECO:0000256" key="3">
    <source>
        <dbReference type="ARBA" id="ARBA00022777"/>
    </source>
</evidence>
<dbReference type="GO" id="GO:0004674">
    <property type="term" value="F:protein serine/threonine kinase activity"/>
    <property type="evidence" value="ECO:0007669"/>
    <property type="project" value="TreeGrafter"/>
</dbReference>
<reference evidence="5" key="1">
    <citation type="submission" date="2017-10" db="EMBL/GenBank/DDBJ databases">
        <authorList>
            <person name="Colston S.M."/>
            <person name="Graf J."/>
        </authorList>
    </citation>
    <scope>NUCLEOTIDE SEQUENCE</scope>
    <source>
        <strain evidence="5">BAQ071013-135</strain>
    </source>
</reference>
<evidence type="ECO:0000313" key="6">
    <source>
        <dbReference type="Proteomes" id="UP000796104"/>
    </source>
</evidence>
<keyword evidence="2" id="KW-0808">Transferase</keyword>
<name>A0AAX2UPU6_AERVE</name>
<gene>
    <name evidence="5" type="ORF">CF123_18345</name>
</gene>
<evidence type="ECO:0000259" key="4">
    <source>
        <dbReference type="Pfam" id="PF07804"/>
    </source>
</evidence>
<dbReference type="EMBL" id="PDXJ01000026">
    <property type="protein sequence ID" value="TND51830.1"/>
    <property type="molecule type" value="Genomic_DNA"/>
</dbReference>
<organism evidence="5 6">
    <name type="scientific">Aeromonas veronii</name>
    <dbReference type="NCBI Taxonomy" id="654"/>
    <lineage>
        <taxon>Bacteria</taxon>
        <taxon>Pseudomonadati</taxon>
        <taxon>Pseudomonadota</taxon>
        <taxon>Gammaproteobacteria</taxon>
        <taxon>Aeromonadales</taxon>
        <taxon>Aeromonadaceae</taxon>
        <taxon>Aeromonas</taxon>
    </lineage>
</organism>
<dbReference type="Proteomes" id="UP000796104">
    <property type="component" value="Unassembled WGS sequence"/>
</dbReference>
<dbReference type="InterPro" id="IPR012893">
    <property type="entry name" value="HipA-like_C"/>
</dbReference>
<dbReference type="InterPro" id="IPR052028">
    <property type="entry name" value="HipA_Ser/Thr_kinase"/>
</dbReference>
<dbReference type="PANTHER" id="PTHR37419">
    <property type="entry name" value="SERINE/THREONINE-PROTEIN KINASE TOXIN HIPA"/>
    <property type="match status" value="1"/>
</dbReference>
<comment type="caution">
    <text evidence="5">The sequence shown here is derived from an EMBL/GenBank/DDBJ whole genome shotgun (WGS) entry which is preliminary data.</text>
</comment>
<dbReference type="AlphaFoldDB" id="A0AAX2UPU6"/>
<dbReference type="NCBIfam" id="NF007297">
    <property type="entry name" value="PRK09775.1"/>
    <property type="match status" value="1"/>
</dbReference>
<protein>
    <submittedName>
        <fullName evidence="5">Phosphatidylinositol kinase</fullName>
    </submittedName>
</protein>
<dbReference type="RefSeq" id="WP_139495280.1">
    <property type="nucleotide sequence ID" value="NZ_CAWORL010000019.1"/>
</dbReference>
<keyword evidence="3 5" id="KW-0418">Kinase</keyword>
<dbReference type="PANTHER" id="PTHR37419:SF8">
    <property type="entry name" value="TOXIN YJJJ"/>
    <property type="match status" value="1"/>
</dbReference>